<dbReference type="EMBL" id="BDDD01000170">
    <property type="protein sequence ID" value="GAV60806.1"/>
    <property type="molecule type" value="Genomic_DNA"/>
</dbReference>
<dbReference type="Pfam" id="PF13966">
    <property type="entry name" value="zf-RVT"/>
    <property type="match status" value="1"/>
</dbReference>
<evidence type="ECO:0000313" key="3">
    <source>
        <dbReference type="Proteomes" id="UP000187406"/>
    </source>
</evidence>
<evidence type="ECO:0000259" key="1">
    <source>
        <dbReference type="Pfam" id="PF13966"/>
    </source>
</evidence>
<evidence type="ECO:0000313" key="2">
    <source>
        <dbReference type="EMBL" id="GAV60806.1"/>
    </source>
</evidence>
<dbReference type="InterPro" id="IPR026960">
    <property type="entry name" value="RVT-Znf"/>
</dbReference>
<name>A0A1Q3AYH1_CEPFO</name>
<gene>
    <name evidence="2" type="ORF">CFOL_v3_04334</name>
</gene>
<dbReference type="OrthoDB" id="1748554at2759"/>
<comment type="caution">
    <text evidence="2">The sequence shown here is derived from an EMBL/GenBank/DDBJ whole genome shotgun (WGS) entry which is preliminary data.</text>
</comment>
<reference evidence="3" key="1">
    <citation type="submission" date="2016-04" db="EMBL/GenBank/DDBJ databases">
        <title>Cephalotus genome sequencing.</title>
        <authorList>
            <person name="Fukushima K."/>
            <person name="Hasebe M."/>
            <person name="Fang X."/>
        </authorList>
    </citation>
    <scope>NUCLEOTIDE SEQUENCE [LARGE SCALE GENOMIC DNA]</scope>
    <source>
        <strain evidence="3">cv. St1</strain>
    </source>
</reference>
<feature type="domain" description="Reverse transcriptase zinc-binding" evidence="1">
    <location>
        <begin position="85"/>
        <end position="139"/>
    </location>
</feature>
<dbReference type="Proteomes" id="UP000187406">
    <property type="component" value="Unassembled WGS sequence"/>
</dbReference>
<accession>A0A1Q3AYH1</accession>
<dbReference type="AlphaFoldDB" id="A0A1Q3AYH1"/>
<sequence>MGCNSSWSLWYDPWFQNTPLFARLGDRAIYDSGMPHDAALSEVLQDTNWNSLTHVWQLRDISHACTTIPIGHRDSIGWRSIGGAFSLQLAWESFRLSTPTVPWAKIVWYSGAIPKHSFCLWLAFRKTHLTLDKLHGFGVV</sequence>
<protein>
    <submittedName>
        <fullName evidence="2">Zf-RVT domain-containing protein</fullName>
    </submittedName>
</protein>
<keyword evidence="3" id="KW-1185">Reference proteome</keyword>
<organism evidence="2 3">
    <name type="scientific">Cephalotus follicularis</name>
    <name type="common">Albany pitcher plant</name>
    <dbReference type="NCBI Taxonomy" id="3775"/>
    <lineage>
        <taxon>Eukaryota</taxon>
        <taxon>Viridiplantae</taxon>
        <taxon>Streptophyta</taxon>
        <taxon>Embryophyta</taxon>
        <taxon>Tracheophyta</taxon>
        <taxon>Spermatophyta</taxon>
        <taxon>Magnoliopsida</taxon>
        <taxon>eudicotyledons</taxon>
        <taxon>Gunneridae</taxon>
        <taxon>Pentapetalae</taxon>
        <taxon>rosids</taxon>
        <taxon>fabids</taxon>
        <taxon>Oxalidales</taxon>
        <taxon>Cephalotaceae</taxon>
        <taxon>Cephalotus</taxon>
    </lineage>
</organism>
<dbReference type="InParanoid" id="A0A1Q3AYH1"/>
<proteinExistence type="predicted"/>